<dbReference type="PANTHER" id="PTHR42756:SF1">
    <property type="entry name" value="TRANSCRIPTIONAL REPRESSOR OF EMRAB OPERON"/>
    <property type="match status" value="1"/>
</dbReference>
<feature type="domain" description="HTH marR-type" evidence="5">
    <location>
        <begin position="18"/>
        <end position="155"/>
    </location>
</feature>
<gene>
    <name evidence="6" type="ORF">EVS81_11615</name>
</gene>
<dbReference type="Pfam" id="PF12802">
    <property type="entry name" value="MarR_2"/>
    <property type="match status" value="1"/>
</dbReference>
<dbReference type="GO" id="GO:0003700">
    <property type="term" value="F:DNA-binding transcription factor activity"/>
    <property type="evidence" value="ECO:0007669"/>
    <property type="project" value="InterPro"/>
</dbReference>
<dbReference type="InterPro" id="IPR036388">
    <property type="entry name" value="WH-like_DNA-bd_sf"/>
</dbReference>
<dbReference type="SMART" id="SM00347">
    <property type="entry name" value="HTH_MARR"/>
    <property type="match status" value="1"/>
</dbReference>
<keyword evidence="1" id="KW-0805">Transcription regulation</keyword>
<dbReference type="AlphaFoldDB" id="A0A4P6KFZ0"/>
<keyword evidence="7" id="KW-1185">Reference proteome</keyword>
<sequence>MQDHSARPAAAAEDSPRGAEIAGIISEFSEIFASARTRWVRYAEEVHPELNGGGIMVLQTVLRKGPVTATGLSQMLGMDKAMVSRHISKLRDLELIEAEAAPEDRRVILLTVSERAQELMERIREQWAHSYHERFEGWSVESLEQLRAGLHRFNASAEDAHRAEGPAMRCARDHGGGAEDPRGTAG</sequence>
<evidence type="ECO:0000256" key="1">
    <source>
        <dbReference type="ARBA" id="ARBA00023015"/>
    </source>
</evidence>
<proteinExistence type="predicted"/>
<dbReference type="EMBL" id="CP035806">
    <property type="protein sequence ID" value="QBE49405.1"/>
    <property type="molecule type" value="Genomic_DNA"/>
</dbReference>
<evidence type="ECO:0000313" key="7">
    <source>
        <dbReference type="Proteomes" id="UP000289260"/>
    </source>
</evidence>
<keyword evidence="3" id="KW-0804">Transcription</keyword>
<dbReference type="InterPro" id="IPR011991">
    <property type="entry name" value="ArsR-like_HTH"/>
</dbReference>
<name>A0A4P6KFZ0_9MICO</name>
<dbReference type="KEGG" id="ltr:EVS81_11615"/>
<dbReference type="OrthoDB" id="9154853at2"/>
<accession>A0A4P6KFZ0</accession>
<evidence type="ECO:0000256" key="2">
    <source>
        <dbReference type="ARBA" id="ARBA00023125"/>
    </source>
</evidence>
<keyword evidence="2" id="KW-0238">DNA-binding</keyword>
<dbReference type="PROSITE" id="PS50995">
    <property type="entry name" value="HTH_MARR_2"/>
    <property type="match status" value="1"/>
</dbReference>
<dbReference type="SUPFAM" id="SSF46785">
    <property type="entry name" value="Winged helix' DNA-binding domain"/>
    <property type="match status" value="1"/>
</dbReference>
<dbReference type="Gene3D" id="1.10.10.10">
    <property type="entry name" value="Winged helix-like DNA-binding domain superfamily/Winged helix DNA-binding domain"/>
    <property type="match status" value="1"/>
</dbReference>
<dbReference type="RefSeq" id="WP_130110532.1">
    <property type="nucleotide sequence ID" value="NZ_CP035806.1"/>
</dbReference>
<dbReference type="Proteomes" id="UP000289260">
    <property type="component" value="Chromosome"/>
</dbReference>
<evidence type="ECO:0000256" key="3">
    <source>
        <dbReference type="ARBA" id="ARBA00023163"/>
    </source>
</evidence>
<evidence type="ECO:0000256" key="4">
    <source>
        <dbReference type="SAM" id="MobiDB-lite"/>
    </source>
</evidence>
<protein>
    <submittedName>
        <fullName evidence="6">MarR family transcriptional regulator</fullName>
    </submittedName>
</protein>
<dbReference type="InterPro" id="IPR036390">
    <property type="entry name" value="WH_DNA-bd_sf"/>
</dbReference>
<dbReference type="CDD" id="cd00090">
    <property type="entry name" value="HTH_ARSR"/>
    <property type="match status" value="1"/>
</dbReference>
<feature type="region of interest" description="Disordered" evidence="4">
    <location>
        <begin position="158"/>
        <end position="186"/>
    </location>
</feature>
<dbReference type="InterPro" id="IPR000835">
    <property type="entry name" value="HTH_MarR-typ"/>
</dbReference>
<evidence type="ECO:0000313" key="6">
    <source>
        <dbReference type="EMBL" id="QBE49405.1"/>
    </source>
</evidence>
<reference evidence="6 7" key="1">
    <citation type="submission" date="2019-02" db="EMBL/GenBank/DDBJ databases">
        <authorList>
            <person name="Sun L."/>
            <person name="Pan D."/>
            <person name="Wu X."/>
        </authorList>
    </citation>
    <scope>NUCLEOTIDE SEQUENCE [LARGE SCALE GENOMIC DNA]</scope>
    <source>
        <strain evidence="6 7">JW-1</strain>
    </source>
</reference>
<evidence type="ECO:0000259" key="5">
    <source>
        <dbReference type="PROSITE" id="PS50995"/>
    </source>
</evidence>
<organism evidence="6 7">
    <name type="scientific">Leucobacter triazinivorans</name>
    <dbReference type="NCBI Taxonomy" id="1784719"/>
    <lineage>
        <taxon>Bacteria</taxon>
        <taxon>Bacillati</taxon>
        <taxon>Actinomycetota</taxon>
        <taxon>Actinomycetes</taxon>
        <taxon>Micrococcales</taxon>
        <taxon>Microbacteriaceae</taxon>
        <taxon>Leucobacter</taxon>
    </lineage>
</organism>
<dbReference type="GO" id="GO:0003677">
    <property type="term" value="F:DNA binding"/>
    <property type="evidence" value="ECO:0007669"/>
    <property type="project" value="UniProtKB-KW"/>
</dbReference>
<dbReference type="PANTHER" id="PTHR42756">
    <property type="entry name" value="TRANSCRIPTIONAL REGULATOR, MARR"/>
    <property type="match status" value="1"/>
</dbReference>